<name>A0A2Z3H2B8_9BACT</name>
<accession>A0A2Z3H2B8</accession>
<sequence>MEEVAESVLAFIRWTDEHPLPPNAPTRVVLNALRTHLDAKVPGWRQRAFENDSSQEAVEIEVHLSGGRIVRGTLLQRPSTVQDGAA</sequence>
<dbReference type="Proteomes" id="UP000245802">
    <property type="component" value="Chromosome"/>
</dbReference>
<dbReference type="AlphaFoldDB" id="A0A2Z3H2B8"/>
<protein>
    <submittedName>
        <fullName evidence="1">Uncharacterized protein</fullName>
    </submittedName>
</protein>
<evidence type="ECO:0000313" key="2">
    <source>
        <dbReference type="Proteomes" id="UP000245802"/>
    </source>
</evidence>
<evidence type="ECO:0000313" key="1">
    <source>
        <dbReference type="EMBL" id="AWM35744.1"/>
    </source>
</evidence>
<organism evidence="1 2">
    <name type="scientific">Gemmata obscuriglobus</name>
    <dbReference type="NCBI Taxonomy" id="114"/>
    <lineage>
        <taxon>Bacteria</taxon>
        <taxon>Pseudomonadati</taxon>
        <taxon>Planctomycetota</taxon>
        <taxon>Planctomycetia</taxon>
        <taxon>Gemmatales</taxon>
        <taxon>Gemmataceae</taxon>
        <taxon>Gemmata</taxon>
    </lineage>
</organism>
<dbReference type="KEGG" id="gog:C1280_01035"/>
<proteinExistence type="predicted"/>
<reference evidence="1 2" key="1">
    <citation type="submission" date="2018-01" db="EMBL/GenBank/DDBJ databases">
        <title>G. obscuriglobus.</title>
        <authorList>
            <person name="Franke J."/>
            <person name="Blomberg W."/>
            <person name="Selmecki A."/>
        </authorList>
    </citation>
    <scope>NUCLEOTIDE SEQUENCE [LARGE SCALE GENOMIC DNA]</scope>
    <source>
        <strain evidence="1 2">DSM 5831</strain>
    </source>
</reference>
<keyword evidence="2" id="KW-1185">Reference proteome</keyword>
<dbReference type="RefSeq" id="WP_010048070.1">
    <property type="nucleotide sequence ID" value="NZ_CP025958.1"/>
</dbReference>
<dbReference type="EMBL" id="CP025958">
    <property type="protein sequence ID" value="AWM35744.1"/>
    <property type="molecule type" value="Genomic_DNA"/>
</dbReference>
<gene>
    <name evidence="1" type="ORF">C1280_01035</name>
</gene>